<accession>A0A382J3K6</accession>
<reference evidence="3" key="1">
    <citation type="submission" date="2018-05" db="EMBL/GenBank/DDBJ databases">
        <authorList>
            <person name="Lanie J.A."/>
            <person name="Ng W.-L."/>
            <person name="Kazmierczak K.M."/>
            <person name="Andrzejewski T.M."/>
            <person name="Davidsen T.M."/>
            <person name="Wayne K.J."/>
            <person name="Tettelin H."/>
            <person name="Glass J.I."/>
            <person name="Rusch D."/>
            <person name="Podicherti R."/>
            <person name="Tsui H.-C.T."/>
            <person name="Winkler M.E."/>
        </authorList>
    </citation>
    <scope>NUCLEOTIDE SEQUENCE</scope>
</reference>
<feature type="non-terminal residue" evidence="3">
    <location>
        <position position="92"/>
    </location>
</feature>
<evidence type="ECO:0000313" key="3">
    <source>
        <dbReference type="EMBL" id="SVC05997.1"/>
    </source>
</evidence>
<sequence length="92" mass="10599">MKNDLSEQSVQSVNHQKNVSSLQKRRPSKAEDEKFHSQLDSSHKAAKLRMSSSDEKLHTFHTPVEFSWSQFWIAFIYENLPPVFVSPIAALL</sequence>
<name>A0A382J3K6_9ZZZZ</name>
<evidence type="ECO:0000256" key="1">
    <source>
        <dbReference type="SAM" id="MobiDB-lite"/>
    </source>
</evidence>
<organism evidence="3">
    <name type="scientific">marine metagenome</name>
    <dbReference type="NCBI Taxonomy" id="408172"/>
    <lineage>
        <taxon>unclassified sequences</taxon>
        <taxon>metagenomes</taxon>
        <taxon>ecological metagenomes</taxon>
    </lineage>
</organism>
<proteinExistence type="predicted"/>
<dbReference type="AlphaFoldDB" id="A0A382J3K6"/>
<feature type="compositionally biased region" description="Polar residues" evidence="1">
    <location>
        <begin position="1"/>
        <end position="22"/>
    </location>
</feature>
<evidence type="ECO:0000313" key="2">
    <source>
        <dbReference type="EMBL" id="SVB26087.1"/>
    </source>
</evidence>
<protein>
    <submittedName>
        <fullName evidence="3">Uncharacterized protein</fullName>
    </submittedName>
</protein>
<feature type="region of interest" description="Disordered" evidence="1">
    <location>
        <begin position="1"/>
        <end position="48"/>
    </location>
</feature>
<gene>
    <name evidence="2" type="ORF">METZ01_LOCUS178941</name>
    <name evidence="3" type="ORF">METZ01_LOCUS258851</name>
</gene>
<dbReference type="EMBL" id="UINC01034751">
    <property type="protein sequence ID" value="SVB26087.1"/>
    <property type="molecule type" value="Genomic_DNA"/>
</dbReference>
<dbReference type="EMBL" id="UINC01071246">
    <property type="protein sequence ID" value="SVC05997.1"/>
    <property type="molecule type" value="Genomic_DNA"/>
</dbReference>
<feature type="compositionally biased region" description="Basic and acidic residues" evidence="1">
    <location>
        <begin position="28"/>
        <end position="43"/>
    </location>
</feature>